<dbReference type="OrthoDB" id="5484191at2"/>
<dbReference type="Proteomes" id="UP000238348">
    <property type="component" value="Chromosome"/>
</dbReference>
<feature type="compositionally biased region" description="Basic and acidic residues" evidence="1">
    <location>
        <begin position="214"/>
        <end position="226"/>
    </location>
</feature>
<gene>
    <name evidence="2" type="ORF">SOCE26_060020</name>
</gene>
<reference evidence="2 3" key="1">
    <citation type="submission" date="2015-09" db="EMBL/GenBank/DDBJ databases">
        <title>Sorangium comparison.</title>
        <authorList>
            <person name="Zaburannyi N."/>
            <person name="Bunk B."/>
            <person name="Overmann J."/>
            <person name="Mueller R."/>
        </authorList>
    </citation>
    <scope>NUCLEOTIDE SEQUENCE [LARGE SCALE GENOMIC DNA]</scope>
    <source>
        <strain evidence="2 3">So ce26</strain>
    </source>
</reference>
<dbReference type="EMBL" id="CP012673">
    <property type="protein sequence ID" value="AUX44538.1"/>
    <property type="molecule type" value="Genomic_DNA"/>
</dbReference>
<accession>A0A2L0EYZ1</accession>
<evidence type="ECO:0008006" key="4">
    <source>
        <dbReference type="Google" id="ProtNLM"/>
    </source>
</evidence>
<evidence type="ECO:0000313" key="2">
    <source>
        <dbReference type="EMBL" id="AUX44538.1"/>
    </source>
</evidence>
<proteinExistence type="predicted"/>
<protein>
    <recommendedName>
        <fullName evidence="4">ISKra4 family transposase</fullName>
    </recommendedName>
</protein>
<sequence>MAKRSVAAGAPERTTSTKGKALDVLKTFIQEREGKPPAGDFGAFERDLRSKMAEVERDLVAEELERLDVDAPVVLIDGVPHRRVLRCEETYLSAAGPVRVERTLYSTRRDGERAVSALELRAGIVEKYWTPLAAEQAVFMVAHMTPQESEALCAKLGHMQPSKSSLDRLPKQLGGEWEAQRESFEKTVRAGDIVPVEAVTVAVSLDGVLVPMRDGGREEKRARTSAEGRPASGPAGYQEVGCGTVSFYDAAGERLSTVKIGRMPEFKKSTLKKILAEELGAALGQRPELKLVTVADGANDNWDFLHGALPPSVEVLDFYHAAEHLNVALGAAYGEGTVKCRAQFDKLRLVLLEDPDGVEKIIRSLVHLTKQHPGSGRIGTELAYFRKHRRRMRYATWRAACLPIGSGVVEAACKTLAAQRMKRSGMRWRHEGGQAILTFRGLIQSERFDGAWALLAATYKAEVTLFENVIALSDYRR</sequence>
<dbReference type="AlphaFoldDB" id="A0A2L0EYZ1"/>
<evidence type="ECO:0000313" key="3">
    <source>
        <dbReference type="Proteomes" id="UP000238348"/>
    </source>
</evidence>
<name>A0A2L0EYZ1_SORCE</name>
<feature type="region of interest" description="Disordered" evidence="1">
    <location>
        <begin position="214"/>
        <end position="235"/>
    </location>
</feature>
<organism evidence="2 3">
    <name type="scientific">Sorangium cellulosum</name>
    <name type="common">Polyangium cellulosum</name>
    <dbReference type="NCBI Taxonomy" id="56"/>
    <lineage>
        <taxon>Bacteria</taxon>
        <taxon>Pseudomonadati</taxon>
        <taxon>Myxococcota</taxon>
        <taxon>Polyangia</taxon>
        <taxon>Polyangiales</taxon>
        <taxon>Polyangiaceae</taxon>
        <taxon>Sorangium</taxon>
    </lineage>
</organism>
<evidence type="ECO:0000256" key="1">
    <source>
        <dbReference type="SAM" id="MobiDB-lite"/>
    </source>
</evidence>